<reference evidence="1 2" key="1">
    <citation type="submission" date="2016-11" db="EMBL/GenBank/DDBJ databases">
        <authorList>
            <person name="Jaros S."/>
            <person name="Januszkiewicz K."/>
            <person name="Wedrychowicz H."/>
        </authorList>
    </citation>
    <scope>NUCLEOTIDE SEQUENCE [LARGE SCALE GENOMIC DNA]</scope>
    <source>
        <strain evidence="1 2">DSM 15930</strain>
    </source>
</reference>
<organism evidence="1 2">
    <name type="scientific">Anaerosporobacter mobilis DSM 15930</name>
    <dbReference type="NCBI Taxonomy" id="1120996"/>
    <lineage>
        <taxon>Bacteria</taxon>
        <taxon>Bacillati</taxon>
        <taxon>Bacillota</taxon>
        <taxon>Clostridia</taxon>
        <taxon>Lachnospirales</taxon>
        <taxon>Lachnospiraceae</taxon>
        <taxon>Anaerosporobacter</taxon>
    </lineage>
</organism>
<dbReference type="OrthoDB" id="10010575at2"/>
<proteinExistence type="predicted"/>
<dbReference type="RefSeq" id="WP_073289595.1">
    <property type="nucleotide sequence ID" value="NZ_FRCP01000018.1"/>
</dbReference>
<keyword evidence="2" id="KW-1185">Reference proteome</keyword>
<name>A0A1M7LTM7_9FIRM</name>
<accession>A0A1M7LTM7</accession>
<dbReference type="EMBL" id="FRCP01000018">
    <property type="protein sequence ID" value="SHM81599.1"/>
    <property type="molecule type" value="Genomic_DNA"/>
</dbReference>
<evidence type="ECO:0000313" key="1">
    <source>
        <dbReference type="EMBL" id="SHM81599.1"/>
    </source>
</evidence>
<protein>
    <submittedName>
        <fullName evidence="1">Uncharacterized protein</fullName>
    </submittedName>
</protein>
<gene>
    <name evidence="1" type="ORF">SAMN02746066_03394</name>
</gene>
<dbReference type="STRING" id="1120996.SAMN02746066_03394"/>
<dbReference type="AlphaFoldDB" id="A0A1M7LTM7"/>
<dbReference type="Proteomes" id="UP000184038">
    <property type="component" value="Unassembled WGS sequence"/>
</dbReference>
<sequence>MGSRGNKKKNRVEINKKQVNNTLAVFSTTEIIDTMNYMISELGSRGIQVRDFDNKHKTVKMIKIIGGKPYFLSE</sequence>
<evidence type="ECO:0000313" key="2">
    <source>
        <dbReference type="Proteomes" id="UP000184038"/>
    </source>
</evidence>